<dbReference type="STRING" id="1314800.A0A1B7MR16"/>
<dbReference type="Proteomes" id="UP000092154">
    <property type="component" value="Unassembled WGS sequence"/>
</dbReference>
<name>A0A1B7MR16_9AGAM</name>
<evidence type="ECO:0000313" key="1">
    <source>
        <dbReference type="EMBL" id="OAX35044.1"/>
    </source>
</evidence>
<reference evidence="1 2" key="1">
    <citation type="submission" date="2016-06" db="EMBL/GenBank/DDBJ databases">
        <title>Comparative genomics of the ectomycorrhizal sister species Rhizopogon vinicolor and Rhizopogon vesiculosus (Basidiomycota: Boletales) reveals a divergence of the mating type B locus.</title>
        <authorList>
            <consortium name="DOE Joint Genome Institute"/>
            <person name="Mujic A.B."/>
            <person name="Kuo A."/>
            <person name="Tritt A."/>
            <person name="Lipzen A."/>
            <person name="Chen C."/>
            <person name="Johnson J."/>
            <person name="Sharma A."/>
            <person name="Barry K."/>
            <person name="Grigoriev I.V."/>
            <person name="Spatafora J.W."/>
        </authorList>
    </citation>
    <scope>NUCLEOTIDE SEQUENCE [LARGE SCALE GENOMIC DNA]</scope>
    <source>
        <strain evidence="1 2">AM-OR11-026</strain>
    </source>
</reference>
<protein>
    <submittedName>
        <fullName evidence="1">Uncharacterized protein</fullName>
    </submittedName>
</protein>
<dbReference type="OrthoDB" id="10251574at2759"/>
<keyword evidence="2" id="KW-1185">Reference proteome</keyword>
<dbReference type="InParanoid" id="A0A1B7MR16"/>
<proteinExistence type="predicted"/>
<dbReference type="AlphaFoldDB" id="A0A1B7MR16"/>
<dbReference type="EMBL" id="KV448539">
    <property type="protein sequence ID" value="OAX35044.1"/>
    <property type="molecule type" value="Genomic_DNA"/>
</dbReference>
<gene>
    <name evidence="1" type="ORF">K503DRAFT_773903</name>
</gene>
<sequence>MREAIRTSAMDPRMGKIDMGLLNTGTGAGQCKMRDDMHRELLTMLDGGAGKGRGVGWGDAMKRLGEQSSIRVDAAEFSELP</sequence>
<organism evidence="1 2">
    <name type="scientific">Rhizopogon vinicolor AM-OR11-026</name>
    <dbReference type="NCBI Taxonomy" id="1314800"/>
    <lineage>
        <taxon>Eukaryota</taxon>
        <taxon>Fungi</taxon>
        <taxon>Dikarya</taxon>
        <taxon>Basidiomycota</taxon>
        <taxon>Agaricomycotina</taxon>
        <taxon>Agaricomycetes</taxon>
        <taxon>Agaricomycetidae</taxon>
        <taxon>Boletales</taxon>
        <taxon>Suillineae</taxon>
        <taxon>Rhizopogonaceae</taxon>
        <taxon>Rhizopogon</taxon>
    </lineage>
</organism>
<evidence type="ECO:0000313" key="2">
    <source>
        <dbReference type="Proteomes" id="UP000092154"/>
    </source>
</evidence>
<accession>A0A1B7MR16</accession>
<dbReference type="Pfam" id="PF21128">
    <property type="entry name" value="WHD_MCM4"/>
    <property type="match status" value="1"/>
</dbReference>